<keyword evidence="3" id="KW-1185">Reference proteome</keyword>
<keyword evidence="1" id="KW-0472">Membrane</keyword>
<reference evidence="2 3" key="1">
    <citation type="submission" date="2017-05" db="EMBL/GenBank/DDBJ databases">
        <authorList>
            <person name="Varghese N."/>
            <person name="Submissions S."/>
        </authorList>
    </citation>
    <scope>NUCLEOTIDE SEQUENCE [LARGE SCALE GENOMIC DNA]</scope>
    <source>
        <strain evidence="2 3">DSM 27040</strain>
    </source>
</reference>
<accession>A0A521EP46</accession>
<keyword evidence="1" id="KW-0812">Transmembrane</keyword>
<evidence type="ECO:0000313" key="3">
    <source>
        <dbReference type="Proteomes" id="UP000319040"/>
    </source>
</evidence>
<keyword evidence="1" id="KW-1133">Transmembrane helix</keyword>
<proteinExistence type="predicted"/>
<dbReference type="RefSeq" id="WP_142534343.1">
    <property type="nucleotide sequence ID" value="NZ_FXTB01000010.1"/>
</dbReference>
<protein>
    <submittedName>
        <fullName evidence="2">Uncharacterized protein</fullName>
    </submittedName>
</protein>
<dbReference type="EMBL" id="FXTB01000010">
    <property type="protein sequence ID" value="SMO85662.1"/>
    <property type="molecule type" value="Genomic_DNA"/>
</dbReference>
<dbReference type="Proteomes" id="UP000319040">
    <property type="component" value="Unassembled WGS sequence"/>
</dbReference>
<feature type="transmembrane region" description="Helical" evidence="1">
    <location>
        <begin position="12"/>
        <end position="29"/>
    </location>
</feature>
<evidence type="ECO:0000313" key="2">
    <source>
        <dbReference type="EMBL" id="SMO85662.1"/>
    </source>
</evidence>
<gene>
    <name evidence="2" type="ORF">SAMN06265379_11017</name>
</gene>
<sequence>MVLIGLFSTHLTYLLLAALYIFGYGAYALNCKQKQAEQTDKQAKQIAFQTKEKSNACLQQQHTYYWSRSCCEETVIAGTTNQKVKFNFDIFEIIKAQEHFCSLLYYLKLPNTFSSRPPPVFA</sequence>
<organism evidence="2 3">
    <name type="scientific">Saccharicrinis carchari</name>
    <dbReference type="NCBI Taxonomy" id="1168039"/>
    <lineage>
        <taxon>Bacteria</taxon>
        <taxon>Pseudomonadati</taxon>
        <taxon>Bacteroidota</taxon>
        <taxon>Bacteroidia</taxon>
        <taxon>Marinilabiliales</taxon>
        <taxon>Marinilabiliaceae</taxon>
        <taxon>Saccharicrinis</taxon>
    </lineage>
</organism>
<evidence type="ECO:0000256" key="1">
    <source>
        <dbReference type="SAM" id="Phobius"/>
    </source>
</evidence>
<name>A0A521EP46_SACCC</name>
<dbReference type="AlphaFoldDB" id="A0A521EP46"/>